<evidence type="ECO:0000313" key="3">
    <source>
        <dbReference type="Proteomes" id="UP000009169"/>
    </source>
</evidence>
<name>F2PZI7_TRIEC</name>
<dbReference type="AlphaFoldDB" id="F2PZI7"/>
<dbReference type="HOGENOM" id="CLU_2028357_0_0_1"/>
<reference evidence="3" key="1">
    <citation type="journal article" date="2012" name="MBio">
        <title>Comparative genome analysis of Trichophyton rubrum and related dermatophytes reveals candidate genes involved in infection.</title>
        <authorList>
            <person name="Martinez D.A."/>
            <person name="Oliver B.G."/>
            <person name="Graeser Y."/>
            <person name="Goldberg J.M."/>
            <person name="Li W."/>
            <person name="Martinez-Rossi N.M."/>
            <person name="Monod M."/>
            <person name="Shelest E."/>
            <person name="Barton R.C."/>
            <person name="Birch E."/>
            <person name="Brakhage A.A."/>
            <person name="Chen Z."/>
            <person name="Gurr S.J."/>
            <person name="Heiman D."/>
            <person name="Heitman J."/>
            <person name="Kosti I."/>
            <person name="Rossi A."/>
            <person name="Saif S."/>
            <person name="Samalova M."/>
            <person name="Saunders C.W."/>
            <person name="Shea T."/>
            <person name="Summerbell R.C."/>
            <person name="Xu J."/>
            <person name="Young S."/>
            <person name="Zeng Q."/>
            <person name="Birren B.W."/>
            <person name="Cuomo C.A."/>
            <person name="White T.C."/>
        </authorList>
    </citation>
    <scope>NUCLEOTIDE SEQUENCE [LARGE SCALE GENOMIC DNA]</scope>
    <source>
        <strain evidence="3">ATCC MYA-4606 / CBS 127.97</strain>
    </source>
</reference>
<sequence>MGMDIDKSSKEDMRLEAYAVKQTAYLSMTSIFIRRARIRLLQARSRRRGKKQRGHKGKKKEKKWEKGRLAKCLILCFLPETASSLPRANYASQSTSARTNWLNSVFGLWGRGKKKTALLVGL</sequence>
<organism evidence="2 3">
    <name type="scientific">Trichophyton equinum (strain ATCC MYA-4606 / CBS 127.97)</name>
    <name type="common">Horse ringworm fungus</name>
    <dbReference type="NCBI Taxonomy" id="559882"/>
    <lineage>
        <taxon>Eukaryota</taxon>
        <taxon>Fungi</taxon>
        <taxon>Dikarya</taxon>
        <taxon>Ascomycota</taxon>
        <taxon>Pezizomycotina</taxon>
        <taxon>Eurotiomycetes</taxon>
        <taxon>Eurotiomycetidae</taxon>
        <taxon>Onygenales</taxon>
        <taxon>Arthrodermataceae</taxon>
        <taxon>Trichophyton</taxon>
    </lineage>
</organism>
<evidence type="ECO:0000313" key="2">
    <source>
        <dbReference type="EMBL" id="EGE07305.1"/>
    </source>
</evidence>
<dbReference type="Proteomes" id="UP000009169">
    <property type="component" value="Unassembled WGS sequence"/>
</dbReference>
<keyword evidence="3" id="KW-1185">Reference proteome</keyword>
<dbReference type="EMBL" id="DS995758">
    <property type="protein sequence ID" value="EGE07305.1"/>
    <property type="molecule type" value="Genomic_DNA"/>
</dbReference>
<dbReference type="VEuPathDB" id="FungiDB:TEQG_06214"/>
<proteinExistence type="predicted"/>
<accession>F2PZI7</accession>
<protein>
    <submittedName>
        <fullName evidence="2">Uncharacterized protein</fullName>
    </submittedName>
</protein>
<evidence type="ECO:0000256" key="1">
    <source>
        <dbReference type="SAM" id="MobiDB-lite"/>
    </source>
</evidence>
<gene>
    <name evidence="2" type="ORF">TEQG_06214</name>
</gene>
<dbReference type="eggNOG" id="ENOG502RQ82">
    <property type="taxonomic scope" value="Eukaryota"/>
</dbReference>
<feature type="compositionally biased region" description="Basic residues" evidence="1">
    <location>
        <begin position="43"/>
        <end position="61"/>
    </location>
</feature>
<feature type="region of interest" description="Disordered" evidence="1">
    <location>
        <begin position="43"/>
        <end position="64"/>
    </location>
</feature>